<comment type="caution">
    <text evidence="8">The sequence shown here is derived from an EMBL/GenBank/DDBJ whole genome shotgun (WGS) entry which is preliminary data.</text>
</comment>
<feature type="transmembrane region" description="Helical" evidence="6">
    <location>
        <begin position="12"/>
        <end position="33"/>
    </location>
</feature>
<feature type="domain" description="ResB-like" evidence="7">
    <location>
        <begin position="290"/>
        <end position="337"/>
    </location>
</feature>
<keyword evidence="3" id="KW-0201">Cytochrome c-type biogenesis</keyword>
<dbReference type="Pfam" id="PF05140">
    <property type="entry name" value="ResB"/>
    <property type="match status" value="1"/>
</dbReference>
<dbReference type="AlphaFoldDB" id="A0A644V390"/>
<dbReference type="PANTHER" id="PTHR31566:SF5">
    <property type="entry name" value="RESB-LIKE DOMAIN-CONTAINING PROTEIN"/>
    <property type="match status" value="1"/>
</dbReference>
<accession>A0A644V390</accession>
<name>A0A644V390_9ZZZZ</name>
<evidence type="ECO:0000259" key="7">
    <source>
        <dbReference type="Pfam" id="PF05140"/>
    </source>
</evidence>
<feature type="transmembrane region" description="Helical" evidence="6">
    <location>
        <begin position="130"/>
        <end position="149"/>
    </location>
</feature>
<protein>
    <recommendedName>
        <fullName evidence="7">ResB-like domain-containing protein</fullName>
    </recommendedName>
</protein>
<evidence type="ECO:0000256" key="5">
    <source>
        <dbReference type="ARBA" id="ARBA00023136"/>
    </source>
</evidence>
<dbReference type="PANTHER" id="PTHR31566">
    <property type="entry name" value="CYTOCHROME C BIOGENESIS PROTEIN CCS1, CHLOROPLASTIC"/>
    <property type="match status" value="1"/>
</dbReference>
<dbReference type="GO" id="GO:0017004">
    <property type="term" value="P:cytochrome complex assembly"/>
    <property type="evidence" value="ECO:0007669"/>
    <property type="project" value="UniProtKB-KW"/>
</dbReference>
<feature type="transmembrane region" description="Helical" evidence="6">
    <location>
        <begin position="99"/>
        <end position="118"/>
    </location>
</feature>
<keyword evidence="4 6" id="KW-1133">Transmembrane helix</keyword>
<organism evidence="8">
    <name type="scientific">bioreactor metagenome</name>
    <dbReference type="NCBI Taxonomy" id="1076179"/>
    <lineage>
        <taxon>unclassified sequences</taxon>
        <taxon>metagenomes</taxon>
        <taxon>ecological metagenomes</taxon>
    </lineage>
</organism>
<evidence type="ECO:0000256" key="3">
    <source>
        <dbReference type="ARBA" id="ARBA00022748"/>
    </source>
</evidence>
<reference evidence="8" key="1">
    <citation type="submission" date="2019-08" db="EMBL/GenBank/DDBJ databases">
        <authorList>
            <person name="Kucharzyk K."/>
            <person name="Murdoch R.W."/>
            <person name="Higgins S."/>
            <person name="Loffler F."/>
        </authorList>
    </citation>
    <scope>NUCLEOTIDE SEQUENCE</scope>
</reference>
<sequence>MGSQSKGKQETALVEIIIISAVTIAGFALQFVIGPLDFGILSFPVNLVLGILLLLLIPFKFPKPIRKFGSGKVSVILLVLVTLMAIYMGLVPGNDVKHSWPFALVYLMCMINLALAIGKRVRRFSIKKDYGFMLNHVGLLLFLFAAGPGSGDMQRWFMTVAEGSTEWRGERGGVKEPVELPVAITLLDFSMSEYPPKIAIVDKTTGESQPVKRAVFVEAVEGESGIISGWRINIDTFKYPPMMAPVASITAERVSDGRVLKGKVSCGNHFQQFMILDIDERYCFAMTYPEPERFSSQVEVFTKNGKEKSAVIEVNNPLSIGGWNIYQYSYDTGKGRDSQISIFELVYDPWLIVSYVGIAMVMLGSVTLLFKGGKRE</sequence>
<gene>
    <name evidence="8" type="ORF">SDC9_31613</name>
</gene>
<evidence type="ECO:0000256" key="6">
    <source>
        <dbReference type="SAM" id="Phobius"/>
    </source>
</evidence>
<keyword evidence="2 6" id="KW-0812">Transmembrane</keyword>
<evidence type="ECO:0000256" key="2">
    <source>
        <dbReference type="ARBA" id="ARBA00022692"/>
    </source>
</evidence>
<comment type="subcellular location">
    <subcellularLocation>
        <location evidence="1">Membrane</location>
        <topology evidence="1">Multi-pass membrane protein</topology>
    </subcellularLocation>
</comment>
<evidence type="ECO:0000313" key="8">
    <source>
        <dbReference type="EMBL" id="MPL85641.1"/>
    </source>
</evidence>
<dbReference type="InterPro" id="IPR007816">
    <property type="entry name" value="ResB-like_domain"/>
</dbReference>
<dbReference type="InterPro" id="IPR023494">
    <property type="entry name" value="Cyt_c_bgen_Ccs1/CcsB/ResB"/>
</dbReference>
<evidence type="ECO:0000256" key="1">
    <source>
        <dbReference type="ARBA" id="ARBA00004141"/>
    </source>
</evidence>
<dbReference type="GO" id="GO:0016020">
    <property type="term" value="C:membrane"/>
    <property type="evidence" value="ECO:0007669"/>
    <property type="project" value="UniProtKB-SubCell"/>
</dbReference>
<keyword evidence="5 6" id="KW-0472">Membrane</keyword>
<proteinExistence type="predicted"/>
<evidence type="ECO:0000256" key="4">
    <source>
        <dbReference type="ARBA" id="ARBA00022989"/>
    </source>
</evidence>
<dbReference type="EMBL" id="VSSQ01000208">
    <property type="protein sequence ID" value="MPL85641.1"/>
    <property type="molecule type" value="Genomic_DNA"/>
</dbReference>
<feature type="transmembrane region" description="Helical" evidence="6">
    <location>
        <begin position="73"/>
        <end position="93"/>
    </location>
</feature>
<feature type="transmembrane region" description="Helical" evidence="6">
    <location>
        <begin position="39"/>
        <end position="61"/>
    </location>
</feature>
<feature type="transmembrane region" description="Helical" evidence="6">
    <location>
        <begin position="350"/>
        <end position="370"/>
    </location>
</feature>